<protein>
    <recommendedName>
        <fullName evidence="3">Nucleotidyl transferase AbiEii/AbiGii toxin family protein</fullName>
    </recommendedName>
</protein>
<accession>A0A235BY48</accession>
<organism evidence="1 2">
    <name type="scientific">candidate division WOR-3 bacterium JGI_Cruoil_03_44_89</name>
    <dbReference type="NCBI Taxonomy" id="1973748"/>
    <lineage>
        <taxon>Bacteria</taxon>
        <taxon>Bacteria division WOR-3</taxon>
    </lineage>
</organism>
<dbReference type="Pfam" id="PF08843">
    <property type="entry name" value="AbiEii"/>
    <property type="match status" value="1"/>
</dbReference>
<gene>
    <name evidence="1" type="ORF">CH333_01790</name>
</gene>
<comment type="caution">
    <text evidence="1">The sequence shown here is derived from an EMBL/GenBank/DDBJ whole genome shotgun (WGS) entry which is preliminary data.</text>
</comment>
<name>A0A235BY48_UNCW3</name>
<sequence length="355" mass="40709">MIEKACFNSSWIKNKHKEISADPILIEKAIYAFELLGSLVENGVNLTFKGGTGLMLLVPELKRLSIDIDIITEGEDETLDKAFNKIVREGVFKKWEEDERLSSHEIPKRHFKFYYASSIEKRDSYVLLDIVQVNSPFCKTIKKPITLPLFEVERELEVMIPTVDSFTGDKLSAFAPTSIGIPYGKGKSMEIIKQLFDLGILFEYITNFKEISKAYKKIAQLEASYRNISLPIAEFLNDSIKTSFLICQLDFRRSIENDYIRELRDGIRRIKSHILGGRYSLLNAKEDASKVACLASSIKDNRLDIDIERLKIERKDISRIKDAYLPEEFGILNRLKAISPESFYLWAVATKVKSL</sequence>
<dbReference type="Gene3D" id="3.10.450.620">
    <property type="entry name" value="JHP933, nucleotidyltransferase-like core domain"/>
    <property type="match status" value="1"/>
</dbReference>
<dbReference type="InterPro" id="IPR014942">
    <property type="entry name" value="AbiEii"/>
</dbReference>
<evidence type="ECO:0000313" key="2">
    <source>
        <dbReference type="Proteomes" id="UP000215215"/>
    </source>
</evidence>
<proteinExistence type="predicted"/>
<dbReference type="EMBL" id="NOZQ01000030">
    <property type="protein sequence ID" value="OYD17181.1"/>
    <property type="molecule type" value="Genomic_DNA"/>
</dbReference>
<reference evidence="1 2" key="1">
    <citation type="submission" date="2017-07" db="EMBL/GenBank/DDBJ databases">
        <title>Recovery of genomes from metagenomes via a dereplication, aggregation, and scoring strategy.</title>
        <authorList>
            <person name="Sieber C.M."/>
            <person name="Probst A.J."/>
            <person name="Sharrar A."/>
            <person name="Thomas B.C."/>
            <person name="Hess M."/>
            <person name="Tringe S.G."/>
            <person name="Banfield J.F."/>
        </authorList>
    </citation>
    <scope>NUCLEOTIDE SEQUENCE [LARGE SCALE GENOMIC DNA]</scope>
    <source>
        <strain evidence="1">JGI_Cruoil_03_44_89</strain>
    </source>
</reference>
<dbReference type="AlphaFoldDB" id="A0A235BY48"/>
<dbReference type="Proteomes" id="UP000215215">
    <property type="component" value="Unassembled WGS sequence"/>
</dbReference>
<evidence type="ECO:0000313" key="1">
    <source>
        <dbReference type="EMBL" id="OYD17181.1"/>
    </source>
</evidence>
<evidence type="ECO:0008006" key="3">
    <source>
        <dbReference type="Google" id="ProtNLM"/>
    </source>
</evidence>